<dbReference type="Gene3D" id="3.10.180.10">
    <property type="entry name" value="2,3-Dihydroxybiphenyl 1,2-Dioxygenase, domain 1"/>
    <property type="match status" value="1"/>
</dbReference>
<organism evidence="3 4">
    <name type="scientific">Zemynaea arenosa</name>
    <dbReference type="NCBI Taxonomy" id="2561931"/>
    <lineage>
        <taxon>Bacteria</taxon>
        <taxon>Pseudomonadati</taxon>
        <taxon>Pseudomonadota</taxon>
        <taxon>Betaproteobacteria</taxon>
        <taxon>Burkholderiales</taxon>
        <taxon>Oxalobacteraceae</taxon>
        <taxon>Telluria group</taxon>
        <taxon>Zemynaea</taxon>
    </lineage>
</organism>
<evidence type="ECO:0000256" key="1">
    <source>
        <dbReference type="SAM" id="SignalP"/>
    </source>
</evidence>
<evidence type="ECO:0000313" key="3">
    <source>
        <dbReference type="EMBL" id="TFW15439.1"/>
    </source>
</evidence>
<comment type="caution">
    <text evidence="3">The sequence shown here is derived from an EMBL/GenBank/DDBJ whole genome shotgun (WGS) entry which is preliminary data.</text>
</comment>
<accession>A0A4Y9S5Z6</accession>
<evidence type="ECO:0000313" key="4">
    <source>
        <dbReference type="Proteomes" id="UP000298438"/>
    </source>
</evidence>
<proteinExistence type="predicted"/>
<reference evidence="3 4" key="1">
    <citation type="submission" date="2019-03" db="EMBL/GenBank/DDBJ databases">
        <title>Draft Genome Sequence of Massilia arenosa sp. nov., a Novel Massilia Species Isolated from a Sandy-loam Maize Soil.</title>
        <authorList>
            <person name="Raths R."/>
            <person name="Peta V."/>
            <person name="Bucking H."/>
        </authorList>
    </citation>
    <scope>NUCLEOTIDE SEQUENCE [LARGE SCALE GENOMIC DNA]</scope>
    <source>
        <strain evidence="3 4">MC02</strain>
    </source>
</reference>
<dbReference type="InterPro" id="IPR029068">
    <property type="entry name" value="Glyas_Bleomycin-R_OHBP_Dase"/>
</dbReference>
<dbReference type="EMBL" id="SPVF01000233">
    <property type="protein sequence ID" value="TFW15439.1"/>
    <property type="molecule type" value="Genomic_DNA"/>
</dbReference>
<evidence type="ECO:0000259" key="2">
    <source>
        <dbReference type="Pfam" id="PF13468"/>
    </source>
</evidence>
<gene>
    <name evidence="3" type="ORF">E4L96_18265</name>
</gene>
<name>A0A4Y9S5Z6_9BURK</name>
<dbReference type="OrthoDB" id="9111355at2"/>
<dbReference type="SUPFAM" id="SSF54593">
    <property type="entry name" value="Glyoxalase/Bleomycin resistance protein/Dihydroxybiphenyl dioxygenase"/>
    <property type="match status" value="1"/>
</dbReference>
<dbReference type="AlphaFoldDB" id="A0A4Y9S5Z6"/>
<dbReference type="Proteomes" id="UP000298438">
    <property type="component" value="Unassembled WGS sequence"/>
</dbReference>
<feature type="signal peptide" evidence="1">
    <location>
        <begin position="1"/>
        <end position="23"/>
    </location>
</feature>
<keyword evidence="4" id="KW-1185">Reference proteome</keyword>
<protein>
    <submittedName>
        <fullName evidence="3">VOC family protein</fullName>
    </submittedName>
</protein>
<keyword evidence="1" id="KW-0732">Signal</keyword>
<feature type="domain" description="Glyoxalase-like" evidence="2">
    <location>
        <begin position="46"/>
        <end position="202"/>
    </location>
</feature>
<feature type="chain" id="PRO_5021193275" evidence="1">
    <location>
        <begin position="24"/>
        <end position="300"/>
    </location>
</feature>
<sequence>MSRTLRSALPAALLAMTVALLGAASEPEAGAAQGAAPRVPALRGMEHIPVAVQDLETAQARFRALGFTLKPGRPNANGIRNAHAKFQDGSYLELITAPHAVDELTAAYRQHLERGDGPAYLSLYVSTLEGLATRLADLGARSDEGTVTFPPGPLEPFFFGTRAPSPTDKPEYVEHPNGALGVDRVWLAPSDSAPVERMLVRLGAQLMPTQVCLPACTTARTAHVAQGDLVILPATAQQVRGRAILGAAIRVMSLDRVRAVLQRSGIPIGPDGALDRGDSLLLPPPLANGMWLEFHTTRAE</sequence>
<dbReference type="InterPro" id="IPR025870">
    <property type="entry name" value="Glyoxalase-like_dom"/>
</dbReference>
<dbReference type="Pfam" id="PF13468">
    <property type="entry name" value="Glyoxalase_3"/>
    <property type="match status" value="1"/>
</dbReference>